<keyword evidence="3" id="KW-1185">Reference proteome</keyword>
<dbReference type="PROSITE" id="PS51186">
    <property type="entry name" value="GNAT"/>
    <property type="match status" value="1"/>
</dbReference>
<evidence type="ECO:0000313" key="2">
    <source>
        <dbReference type="EMBL" id="MFC5220012.1"/>
    </source>
</evidence>
<dbReference type="Gene3D" id="3.30.1050.10">
    <property type="entry name" value="SCP2 sterol-binding domain"/>
    <property type="match status" value="1"/>
</dbReference>
<dbReference type="SUPFAM" id="SSF55718">
    <property type="entry name" value="SCP-like"/>
    <property type="match status" value="1"/>
</dbReference>
<comment type="caution">
    <text evidence="2">The sequence shown here is derived from an EMBL/GenBank/DDBJ whole genome shotgun (WGS) entry which is preliminary data.</text>
</comment>
<evidence type="ECO:0000313" key="3">
    <source>
        <dbReference type="Proteomes" id="UP001596263"/>
    </source>
</evidence>
<evidence type="ECO:0000259" key="1">
    <source>
        <dbReference type="PROSITE" id="PS51186"/>
    </source>
</evidence>
<sequence length="392" mass="43581">MTTPALDIVEADDEQWQTYDTLARRAYGNPVEDILRLGAHADRRVAVRDGKVVAGGLGLLIPQYFGGRPVPGASMACGCVAPEERGGQLAGELVTARLRPLQEQGAVVATLWTASTGYVRRLGWEAPAQVYSWTVPTDELRRSFRESGFEITHGTDEQVRLLCNELAARWNGPWERPDWWDAWQQRQHHDIATYRFNRPDQGPSGVLSVGSERHPSEGRRLVVYDFWAGDQVVAAAMFAFLGRHNSRISSVFFQRTGLPPTPVLLHHLHRSSSLAARAWHPWMLRVLDPVQAVQLRGWPDELDLTLPIEVVTEDGNATQRFVLRITGGEGELEPTARTGHLTLTRGQIAVWYAGGYRSVAAAEIAGVRGDPRALAQLLTATADREPWLADYF</sequence>
<name>A0ABW0CY19_STRCD</name>
<organism evidence="2 3">
    <name type="scientific">Streptomyces coerulescens</name>
    <dbReference type="NCBI Taxonomy" id="29304"/>
    <lineage>
        <taxon>Bacteria</taxon>
        <taxon>Bacillati</taxon>
        <taxon>Actinomycetota</taxon>
        <taxon>Actinomycetes</taxon>
        <taxon>Kitasatosporales</taxon>
        <taxon>Streptomycetaceae</taxon>
        <taxon>Streptomyces</taxon>
    </lineage>
</organism>
<dbReference type="Pfam" id="PF13530">
    <property type="entry name" value="SCP2_2"/>
    <property type="match status" value="1"/>
</dbReference>
<dbReference type="InterPro" id="IPR000182">
    <property type="entry name" value="GNAT_dom"/>
</dbReference>
<dbReference type="InterPro" id="IPR016181">
    <property type="entry name" value="Acyl_CoA_acyltransferase"/>
</dbReference>
<keyword evidence="2" id="KW-0012">Acyltransferase</keyword>
<dbReference type="Proteomes" id="UP001596263">
    <property type="component" value="Unassembled WGS sequence"/>
</dbReference>
<dbReference type="PANTHER" id="PTHR37817:SF1">
    <property type="entry name" value="N-ACETYLTRANSFERASE EIS"/>
    <property type="match status" value="1"/>
</dbReference>
<dbReference type="GO" id="GO:0016746">
    <property type="term" value="F:acyltransferase activity"/>
    <property type="evidence" value="ECO:0007669"/>
    <property type="project" value="UniProtKB-KW"/>
</dbReference>
<dbReference type="SUPFAM" id="SSF55729">
    <property type="entry name" value="Acyl-CoA N-acyltransferases (Nat)"/>
    <property type="match status" value="1"/>
</dbReference>
<dbReference type="EC" id="2.3.1.-" evidence="2"/>
<keyword evidence="2" id="KW-0808">Transferase</keyword>
<dbReference type="InterPro" id="IPR041380">
    <property type="entry name" value="Acetyltransf_17"/>
</dbReference>
<dbReference type="Pfam" id="PF13527">
    <property type="entry name" value="Acetyltransf_9"/>
    <property type="match status" value="1"/>
</dbReference>
<dbReference type="Gene3D" id="3.40.630.30">
    <property type="match status" value="2"/>
</dbReference>
<accession>A0ABW0CY19</accession>
<dbReference type="EMBL" id="JBHSKM010000045">
    <property type="protein sequence ID" value="MFC5220012.1"/>
    <property type="molecule type" value="Genomic_DNA"/>
</dbReference>
<protein>
    <submittedName>
        <fullName evidence="2">Enhanced intracellular survival protein Eis</fullName>
        <ecNumber evidence="2">2.3.1.-</ecNumber>
    </submittedName>
</protein>
<dbReference type="Pfam" id="PF17668">
    <property type="entry name" value="Acetyltransf_17"/>
    <property type="match status" value="1"/>
</dbReference>
<dbReference type="PANTHER" id="PTHR37817">
    <property type="entry name" value="N-ACETYLTRANSFERASE EIS"/>
    <property type="match status" value="1"/>
</dbReference>
<gene>
    <name evidence="2" type="primary">eis</name>
    <name evidence="2" type="ORF">ACFPQ9_39995</name>
</gene>
<dbReference type="InterPro" id="IPR036527">
    <property type="entry name" value="SCP2_sterol-bd_dom_sf"/>
</dbReference>
<proteinExistence type="predicted"/>
<dbReference type="RefSeq" id="WP_380864450.1">
    <property type="nucleotide sequence ID" value="NZ_JBHSKM010000045.1"/>
</dbReference>
<dbReference type="InterPro" id="IPR025559">
    <property type="entry name" value="Eis_dom"/>
</dbReference>
<feature type="domain" description="N-acetyltransferase" evidence="1">
    <location>
        <begin position="6"/>
        <end position="145"/>
    </location>
</feature>
<dbReference type="InterPro" id="IPR051554">
    <property type="entry name" value="Acetyltransferase_Eis"/>
</dbReference>
<reference evidence="3" key="1">
    <citation type="journal article" date="2019" name="Int. J. Syst. Evol. Microbiol.">
        <title>The Global Catalogue of Microorganisms (GCM) 10K type strain sequencing project: providing services to taxonomists for standard genome sequencing and annotation.</title>
        <authorList>
            <consortium name="The Broad Institute Genomics Platform"/>
            <consortium name="The Broad Institute Genome Sequencing Center for Infectious Disease"/>
            <person name="Wu L."/>
            <person name="Ma J."/>
        </authorList>
    </citation>
    <scope>NUCLEOTIDE SEQUENCE [LARGE SCALE GENOMIC DNA]</scope>
    <source>
        <strain evidence="3">KCTC 42586</strain>
    </source>
</reference>